<dbReference type="EMBL" id="JABSTU010000009">
    <property type="protein sequence ID" value="KAH8021831.1"/>
    <property type="molecule type" value="Genomic_DNA"/>
</dbReference>
<reference evidence="2" key="1">
    <citation type="journal article" date="2020" name="Cell">
        <title>Large-Scale Comparative Analyses of Tick Genomes Elucidate Their Genetic Diversity and Vector Capacities.</title>
        <authorList>
            <consortium name="Tick Genome and Microbiome Consortium (TIGMIC)"/>
            <person name="Jia N."/>
            <person name="Wang J."/>
            <person name="Shi W."/>
            <person name="Du L."/>
            <person name="Sun Y."/>
            <person name="Zhan W."/>
            <person name="Jiang J.F."/>
            <person name="Wang Q."/>
            <person name="Zhang B."/>
            <person name="Ji P."/>
            <person name="Bell-Sakyi L."/>
            <person name="Cui X.M."/>
            <person name="Yuan T.T."/>
            <person name="Jiang B.G."/>
            <person name="Yang W.F."/>
            <person name="Lam T.T."/>
            <person name="Chang Q.C."/>
            <person name="Ding S.J."/>
            <person name="Wang X.J."/>
            <person name="Zhu J.G."/>
            <person name="Ruan X.D."/>
            <person name="Zhao L."/>
            <person name="Wei J.T."/>
            <person name="Ye R.Z."/>
            <person name="Que T.C."/>
            <person name="Du C.H."/>
            <person name="Zhou Y.H."/>
            <person name="Cheng J.X."/>
            <person name="Dai P.F."/>
            <person name="Guo W.B."/>
            <person name="Han X.H."/>
            <person name="Huang E.J."/>
            <person name="Li L.F."/>
            <person name="Wei W."/>
            <person name="Gao Y.C."/>
            <person name="Liu J.Z."/>
            <person name="Shao H.Z."/>
            <person name="Wang X."/>
            <person name="Wang C.C."/>
            <person name="Yang T.C."/>
            <person name="Huo Q.B."/>
            <person name="Li W."/>
            <person name="Chen H.Y."/>
            <person name="Chen S.E."/>
            <person name="Zhou L.G."/>
            <person name="Ni X.B."/>
            <person name="Tian J.H."/>
            <person name="Sheng Y."/>
            <person name="Liu T."/>
            <person name="Pan Y.S."/>
            <person name="Xia L.Y."/>
            <person name="Li J."/>
            <person name="Zhao F."/>
            <person name="Cao W.C."/>
        </authorList>
    </citation>
    <scope>NUCLEOTIDE SEQUENCE</scope>
    <source>
        <strain evidence="2">Rmic-2018</strain>
    </source>
</reference>
<dbReference type="AlphaFoldDB" id="A0A9J6DIE8"/>
<accession>A0A9J6DIE8</accession>
<dbReference type="Proteomes" id="UP000821866">
    <property type="component" value="Chromosome 7"/>
</dbReference>
<evidence type="ECO:0000313" key="2">
    <source>
        <dbReference type="EMBL" id="KAH8021831.1"/>
    </source>
</evidence>
<sequence length="174" mass="19106">MPVLRRLRPLRPLTPGGQPLRTPLCTAVRLTFNQSHLPKVAGETEDAHAHSYDADFNIDAAFEACSQSNSPRGTPRGAIVRCRLEGKPPSSRKAPGQPQTLPAPRQLNQQAAPSNEAELAAAHPVTPLEDERDEHTRILGPTLWYVLDYLPQDHPAQELCTIAANPPPVVLRRE</sequence>
<keyword evidence="3" id="KW-1185">Reference proteome</keyword>
<proteinExistence type="predicted"/>
<evidence type="ECO:0000256" key="1">
    <source>
        <dbReference type="SAM" id="MobiDB-lite"/>
    </source>
</evidence>
<reference evidence="2" key="2">
    <citation type="submission" date="2021-09" db="EMBL/GenBank/DDBJ databases">
        <authorList>
            <person name="Jia N."/>
            <person name="Wang J."/>
            <person name="Shi W."/>
            <person name="Du L."/>
            <person name="Sun Y."/>
            <person name="Zhan W."/>
            <person name="Jiang J."/>
            <person name="Wang Q."/>
            <person name="Zhang B."/>
            <person name="Ji P."/>
            <person name="Sakyi L.B."/>
            <person name="Cui X."/>
            <person name="Yuan T."/>
            <person name="Jiang B."/>
            <person name="Yang W."/>
            <person name="Lam T.T.-Y."/>
            <person name="Chang Q."/>
            <person name="Ding S."/>
            <person name="Wang X."/>
            <person name="Zhu J."/>
            <person name="Ruan X."/>
            <person name="Zhao L."/>
            <person name="Wei J."/>
            <person name="Que T."/>
            <person name="Du C."/>
            <person name="Cheng J."/>
            <person name="Dai P."/>
            <person name="Han X."/>
            <person name="Huang E."/>
            <person name="Gao Y."/>
            <person name="Liu J."/>
            <person name="Shao H."/>
            <person name="Ye R."/>
            <person name="Li L."/>
            <person name="Wei W."/>
            <person name="Wang X."/>
            <person name="Wang C."/>
            <person name="Huo Q."/>
            <person name="Li W."/>
            <person name="Guo W."/>
            <person name="Chen H."/>
            <person name="Chen S."/>
            <person name="Zhou L."/>
            <person name="Zhou L."/>
            <person name="Ni X."/>
            <person name="Tian J."/>
            <person name="Zhou Y."/>
            <person name="Sheng Y."/>
            <person name="Liu T."/>
            <person name="Pan Y."/>
            <person name="Xia L."/>
            <person name="Li J."/>
            <person name="Zhao F."/>
            <person name="Cao W."/>
        </authorList>
    </citation>
    <scope>NUCLEOTIDE SEQUENCE</scope>
    <source>
        <strain evidence="2">Rmic-2018</strain>
        <tissue evidence="2">Larvae</tissue>
    </source>
</reference>
<protein>
    <submittedName>
        <fullName evidence="2">Uncharacterized protein</fullName>
    </submittedName>
</protein>
<gene>
    <name evidence="2" type="ORF">HPB51_018537</name>
</gene>
<comment type="caution">
    <text evidence="2">The sequence shown here is derived from an EMBL/GenBank/DDBJ whole genome shotgun (WGS) entry which is preliminary data.</text>
</comment>
<feature type="region of interest" description="Disordered" evidence="1">
    <location>
        <begin position="85"/>
        <end position="116"/>
    </location>
</feature>
<feature type="compositionally biased region" description="Low complexity" evidence="1">
    <location>
        <begin position="10"/>
        <end position="21"/>
    </location>
</feature>
<name>A0A9J6DIE8_RHIMP</name>
<organism evidence="2 3">
    <name type="scientific">Rhipicephalus microplus</name>
    <name type="common">Cattle tick</name>
    <name type="synonym">Boophilus microplus</name>
    <dbReference type="NCBI Taxonomy" id="6941"/>
    <lineage>
        <taxon>Eukaryota</taxon>
        <taxon>Metazoa</taxon>
        <taxon>Ecdysozoa</taxon>
        <taxon>Arthropoda</taxon>
        <taxon>Chelicerata</taxon>
        <taxon>Arachnida</taxon>
        <taxon>Acari</taxon>
        <taxon>Parasitiformes</taxon>
        <taxon>Ixodida</taxon>
        <taxon>Ixodoidea</taxon>
        <taxon>Ixodidae</taxon>
        <taxon>Rhipicephalinae</taxon>
        <taxon>Rhipicephalus</taxon>
        <taxon>Boophilus</taxon>
    </lineage>
</organism>
<evidence type="ECO:0000313" key="3">
    <source>
        <dbReference type="Proteomes" id="UP000821866"/>
    </source>
</evidence>
<feature type="region of interest" description="Disordered" evidence="1">
    <location>
        <begin position="1"/>
        <end position="21"/>
    </location>
</feature>